<dbReference type="InterPro" id="IPR008197">
    <property type="entry name" value="WAP_dom"/>
</dbReference>
<dbReference type="SUPFAM" id="SSF57256">
    <property type="entry name" value="Elafin-like"/>
    <property type="match status" value="2"/>
</dbReference>
<dbReference type="GO" id="GO:0005615">
    <property type="term" value="C:extracellular space"/>
    <property type="evidence" value="ECO:0007669"/>
    <property type="project" value="TreeGrafter"/>
</dbReference>
<dbReference type="InterPro" id="IPR050514">
    <property type="entry name" value="WAP_four-disulfide_core"/>
</dbReference>
<proteinExistence type="predicted"/>
<dbReference type="PROSITE" id="PS51390">
    <property type="entry name" value="WAP"/>
    <property type="match status" value="2"/>
</dbReference>
<feature type="domain" description="WAP" evidence="1">
    <location>
        <begin position="114"/>
        <end position="158"/>
    </location>
</feature>
<dbReference type="PANTHER" id="PTHR19441:SF95">
    <property type="entry name" value="PERLWAPIN ISOFORM X1"/>
    <property type="match status" value="1"/>
</dbReference>
<evidence type="ECO:0000259" key="1">
    <source>
        <dbReference type="PROSITE" id="PS51390"/>
    </source>
</evidence>
<dbReference type="Proteomes" id="UP000472267">
    <property type="component" value="Chromosome 20"/>
</dbReference>
<evidence type="ECO:0000313" key="3">
    <source>
        <dbReference type="Proteomes" id="UP000472267"/>
    </source>
</evidence>
<organism evidence="2 3">
    <name type="scientific">Salarias fasciatus</name>
    <name type="common">Jewelled blenny</name>
    <name type="synonym">Blennius fasciatus</name>
    <dbReference type="NCBI Taxonomy" id="181472"/>
    <lineage>
        <taxon>Eukaryota</taxon>
        <taxon>Metazoa</taxon>
        <taxon>Chordata</taxon>
        <taxon>Craniata</taxon>
        <taxon>Vertebrata</taxon>
        <taxon>Euteleostomi</taxon>
        <taxon>Actinopterygii</taxon>
        <taxon>Neopterygii</taxon>
        <taxon>Teleostei</taxon>
        <taxon>Neoteleostei</taxon>
        <taxon>Acanthomorphata</taxon>
        <taxon>Ovalentaria</taxon>
        <taxon>Blenniimorphae</taxon>
        <taxon>Blenniiformes</taxon>
        <taxon>Blennioidei</taxon>
        <taxon>Blenniidae</taxon>
        <taxon>Salariinae</taxon>
        <taxon>Salarias</taxon>
    </lineage>
</organism>
<accession>A0A672FBY6</accession>
<evidence type="ECO:0000313" key="2">
    <source>
        <dbReference type="Ensembl" id="ENSSFAP00005003152.1"/>
    </source>
</evidence>
<protein>
    <recommendedName>
        <fullName evidence="1">WAP domain-containing protein</fullName>
    </recommendedName>
</protein>
<reference evidence="2" key="2">
    <citation type="submission" date="2025-08" db="UniProtKB">
        <authorList>
            <consortium name="Ensembl"/>
        </authorList>
    </citation>
    <scope>IDENTIFICATION</scope>
</reference>
<keyword evidence="3" id="KW-1185">Reference proteome</keyword>
<dbReference type="InterPro" id="IPR036645">
    <property type="entry name" value="Elafin-like_sf"/>
</dbReference>
<dbReference type="AlphaFoldDB" id="A0A672FBY6"/>
<dbReference type="GO" id="GO:0004867">
    <property type="term" value="F:serine-type endopeptidase inhibitor activity"/>
    <property type="evidence" value="ECO:0007669"/>
    <property type="project" value="TreeGrafter"/>
</dbReference>
<sequence length="206" mass="23326">MSFYTLISVPVDKPGVCPRPTHVDWRFCSSLSFRLFLLEEIKKKRSSVHSPTLPIYTLILVPVEKPGVCPRRTHIDWRYCASYSQSRCTCDEECPGKLKCCDFGCGPTCVEPATVKPGVCPRPSGFGICIQECNNDFECQADQKCCSNGCGNVCEILTKSKHLPKTSHVIFFYFLFLCITKCESTCGQACRVRCWSKNLDRLFMEF</sequence>
<dbReference type="Pfam" id="PF00095">
    <property type="entry name" value="WAP"/>
    <property type="match status" value="2"/>
</dbReference>
<dbReference type="GO" id="GO:0045087">
    <property type="term" value="P:innate immune response"/>
    <property type="evidence" value="ECO:0007669"/>
    <property type="project" value="TreeGrafter"/>
</dbReference>
<dbReference type="SMART" id="SM00217">
    <property type="entry name" value="WAP"/>
    <property type="match status" value="2"/>
</dbReference>
<feature type="domain" description="WAP" evidence="1">
    <location>
        <begin position="62"/>
        <end position="113"/>
    </location>
</feature>
<dbReference type="PRINTS" id="PR00003">
    <property type="entry name" value="4DISULPHCORE"/>
</dbReference>
<name>A0A672FBY6_SALFA</name>
<dbReference type="Gene3D" id="4.10.75.10">
    <property type="entry name" value="Elafin-like"/>
    <property type="match status" value="2"/>
</dbReference>
<dbReference type="PANTHER" id="PTHR19441">
    <property type="entry name" value="WHEY ACDIC PROTEIN WAP"/>
    <property type="match status" value="1"/>
</dbReference>
<reference evidence="2" key="1">
    <citation type="submission" date="2019-06" db="EMBL/GenBank/DDBJ databases">
        <authorList>
            <consortium name="Wellcome Sanger Institute Data Sharing"/>
        </authorList>
    </citation>
    <scope>NUCLEOTIDE SEQUENCE [LARGE SCALE GENOMIC DNA]</scope>
</reference>
<dbReference type="GO" id="GO:0019731">
    <property type="term" value="P:antibacterial humoral response"/>
    <property type="evidence" value="ECO:0007669"/>
    <property type="project" value="TreeGrafter"/>
</dbReference>
<dbReference type="Ensembl" id="ENSSFAT00005003393.1">
    <property type="protein sequence ID" value="ENSSFAP00005003152.1"/>
    <property type="gene ID" value="ENSSFAG00005002147.1"/>
</dbReference>
<reference evidence="2" key="3">
    <citation type="submission" date="2025-09" db="UniProtKB">
        <authorList>
            <consortium name="Ensembl"/>
        </authorList>
    </citation>
    <scope>IDENTIFICATION</scope>
</reference>
<dbReference type="InParanoid" id="A0A672FBY6"/>